<reference evidence="1 2" key="1">
    <citation type="submission" date="2018-05" db="EMBL/GenBank/DDBJ databases">
        <title>Flavobacterium sp. strain IMCC34759, incomplete genome.</title>
        <authorList>
            <person name="Joung Y."/>
            <person name="Cho J."/>
        </authorList>
    </citation>
    <scope>NUCLEOTIDE SEQUENCE [LARGE SCALE GENOMIC DNA]</scope>
    <source>
        <strain evidence="1 2">IMCC34759</strain>
    </source>
</reference>
<name>A0A2V4BU60_9FLAO</name>
<evidence type="ECO:0000313" key="1">
    <source>
        <dbReference type="EMBL" id="PXY41393.1"/>
    </source>
</evidence>
<dbReference type="Proteomes" id="UP000247903">
    <property type="component" value="Unassembled WGS sequence"/>
</dbReference>
<evidence type="ECO:0000313" key="2">
    <source>
        <dbReference type="Proteomes" id="UP000247903"/>
    </source>
</evidence>
<protein>
    <recommendedName>
        <fullName evidence="3">Metallo-beta-lactamase domain-containing protein</fullName>
    </recommendedName>
</protein>
<keyword evidence="2" id="KW-1185">Reference proteome</keyword>
<organism evidence="1 2">
    <name type="scientific">Flavobacterium cheongpyeongense</name>
    <dbReference type="NCBI Taxonomy" id="2212651"/>
    <lineage>
        <taxon>Bacteria</taxon>
        <taxon>Pseudomonadati</taxon>
        <taxon>Bacteroidota</taxon>
        <taxon>Flavobacteriia</taxon>
        <taxon>Flavobacteriales</taxon>
        <taxon>Flavobacteriaceae</taxon>
        <taxon>Flavobacterium</taxon>
    </lineage>
</organism>
<sequence length="360" mass="41718">MTKMTEIMIRTFYPIGQGAFYTEKHDNNINIVYDCGSKSNKNKVDKKIINSFNNEVINILFISHYDEDHINKIHLLIQNNTVNIVILPLLHDDERQLLYNFYLSIGFNEVASLINNPDSFFSDNTKIIYVSPDEDIKNDEDETSITLKELETNSITTLKSKTKILINEFWEYIPYNHLYTQRNEELINLLKANTIDVENLKSDLNYGLKNISTIRKIYKELSGNINENSLIVYSGPLENVTSHILLECPIFLNHWFINDKVACIFTGDTNFNIVNIKEVFKKKWKLVGTVQIPHHGSKKDFNQNFLLENSLICPISFGTENIFGHPYIKAIELITSNDSFPKLITENTDTIYIQQIKYIA</sequence>
<gene>
    <name evidence="1" type="ORF">DMB65_08305</name>
</gene>
<dbReference type="Gene3D" id="3.60.15.10">
    <property type="entry name" value="Ribonuclease Z/Hydroxyacylglutathione hydrolase-like"/>
    <property type="match status" value="1"/>
</dbReference>
<comment type="caution">
    <text evidence="1">The sequence shown here is derived from an EMBL/GenBank/DDBJ whole genome shotgun (WGS) entry which is preliminary data.</text>
</comment>
<dbReference type="AlphaFoldDB" id="A0A2V4BU60"/>
<dbReference type="EMBL" id="QJHK01000005">
    <property type="protein sequence ID" value="PXY41393.1"/>
    <property type="molecule type" value="Genomic_DNA"/>
</dbReference>
<dbReference type="SUPFAM" id="SSF56281">
    <property type="entry name" value="Metallo-hydrolase/oxidoreductase"/>
    <property type="match status" value="1"/>
</dbReference>
<proteinExistence type="predicted"/>
<dbReference type="InterPro" id="IPR036866">
    <property type="entry name" value="RibonucZ/Hydroxyglut_hydro"/>
</dbReference>
<accession>A0A2V4BU60</accession>
<evidence type="ECO:0008006" key="3">
    <source>
        <dbReference type="Google" id="ProtNLM"/>
    </source>
</evidence>